<dbReference type="OMA" id="IDYLRFR"/>
<dbReference type="SMART" id="SM00256">
    <property type="entry name" value="FBOX"/>
    <property type="match status" value="1"/>
</dbReference>
<dbReference type="PANTHER" id="PTHR44259">
    <property type="entry name" value="OS07G0183000 PROTEIN-RELATED"/>
    <property type="match status" value="1"/>
</dbReference>
<dbReference type="OrthoDB" id="600964at2759"/>
<dbReference type="Gene3D" id="1.20.1280.50">
    <property type="match status" value="1"/>
</dbReference>
<dbReference type="InterPro" id="IPR001810">
    <property type="entry name" value="F-box_dom"/>
</dbReference>
<dbReference type="Pfam" id="PF03478">
    <property type="entry name" value="Beta-prop_KIB1-4"/>
    <property type="match status" value="1"/>
</dbReference>
<accession>A0A7J6F752</accession>
<dbReference type="Proteomes" id="UP000583929">
    <property type="component" value="Unassembled WGS sequence"/>
</dbReference>
<evidence type="ECO:0000259" key="1">
    <source>
        <dbReference type="SMART" id="SM00256"/>
    </source>
</evidence>
<feature type="domain" description="F-box" evidence="1">
    <location>
        <begin position="8"/>
        <end position="50"/>
    </location>
</feature>
<gene>
    <name evidence="2" type="ORF">G4B88_023873</name>
</gene>
<comment type="caution">
    <text evidence="2">The sequence shown here is derived from an EMBL/GenBank/DDBJ whole genome shotgun (WGS) entry which is preliminary data.</text>
</comment>
<sequence length="393" mass="44322">MAVDWTQLPPELVESISNNLTTYADYLRFRVVCRSWRSSVPSTPNNLPPQLPWLMLPKSRHRRPHSAAFFNLSSNKVYLINLPEALSHGKRCCGSSHGWLVILDETPSLLLLNPLTRSKFHLPPISTFPNVLRFSYSEIGREYALRSPSGESYTQNLRQIRDSFVKKVVLSSSPKESNGFVALAILHETGDLAFCKSGDQTWTFIEGASSYSEDVIHYNSSFYAVNKYGVVAVCDVGGSTSPSVSIIIETPTQVGADMQYLVSSKDDLVLVSRYLEIDYDNSEELYRTVGFNVFRLDWSDEDEPKWDKVNDLGDQMLFIGKNSSLSLSASDFPGCVGNCIYFTDDYSELNYESVFGEFDSGIFCLSDGTIERKWNSHCTDYWPTPIWVSPNPF</sequence>
<accession>A0A803NK28</accession>
<evidence type="ECO:0000313" key="3">
    <source>
        <dbReference type="Proteomes" id="UP000583929"/>
    </source>
</evidence>
<dbReference type="InterPro" id="IPR050942">
    <property type="entry name" value="F-box_BR-signaling"/>
</dbReference>
<dbReference type="InterPro" id="IPR005174">
    <property type="entry name" value="KIB1-4_b-propeller"/>
</dbReference>
<proteinExistence type="predicted"/>
<reference evidence="2 3" key="1">
    <citation type="journal article" date="2020" name="bioRxiv">
        <title>Sequence and annotation of 42 cannabis genomes reveals extensive copy number variation in cannabinoid synthesis and pathogen resistance genes.</title>
        <authorList>
            <person name="Mckernan K.J."/>
            <person name="Helbert Y."/>
            <person name="Kane L.T."/>
            <person name="Ebling H."/>
            <person name="Zhang L."/>
            <person name="Liu B."/>
            <person name="Eaton Z."/>
            <person name="Mclaughlin S."/>
            <person name="Kingan S."/>
            <person name="Baybayan P."/>
            <person name="Concepcion G."/>
            <person name="Jordan M."/>
            <person name="Riva A."/>
            <person name="Barbazuk W."/>
            <person name="Harkins T."/>
        </authorList>
    </citation>
    <scope>NUCLEOTIDE SEQUENCE [LARGE SCALE GENOMIC DNA]</scope>
    <source>
        <strain evidence="3">cv. Jamaican Lion 4</strain>
        <tissue evidence="2">Leaf</tissue>
    </source>
</reference>
<organism evidence="2 3">
    <name type="scientific">Cannabis sativa</name>
    <name type="common">Hemp</name>
    <name type="synonym">Marijuana</name>
    <dbReference type="NCBI Taxonomy" id="3483"/>
    <lineage>
        <taxon>Eukaryota</taxon>
        <taxon>Viridiplantae</taxon>
        <taxon>Streptophyta</taxon>
        <taxon>Embryophyta</taxon>
        <taxon>Tracheophyta</taxon>
        <taxon>Spermatophyta</taxon>
        <taxon>Magnoliopsida</taxon>
        <taxon>eudicotyledons</taxon>
        <taxon>Gunneridae</taxon>
        <taxon>Pentapetalae</taxon>
        <taxon>rosids</taxon>
        <taxon>fabids</taxon>
        <taxon>Rosales</taxon>
        <taxon>Cannabaceae</taxon>
        <taxon>Cannabis</taxon>
    </lineage>
</organism>
<dbReference type="Pfam" id="PF00646">
    <property type="entry name" value="F-box"/>
    <property type="match status" value="1"/>
</dbReference>
<evidence type="ECO:0000313" key="2">
    <source>
        <dbReference type="EMBL" id="KAF4366524.1"/>
    </source>
</evidence>
<dbReference type="InterPro" id="IPR036047">
    <property type="entry name" value="F-box-like_dom_sf"/>
</dbReference>
<name>A0A7J6F752_CANSA</name>
<protein>
    <recommendedName>
        <fullName evidence="1">F-box domain-containing protein</fullName>
    </recommendedName>
</protein>
<dbReference type="EMBL" id="JAATIQ010000256">
    <property type="protein sequence ID" value="KAF4366524.1"/>
    <property type="molecule type" value="Genomic_DNA"/>
</dbReference>
<keyword evidence="3" id="KW-1185">Reference proteome</keyword>
<dbReference type="PANTHER" id="PTHR44259:SF114">
    <property type="entry name" value="OS06G0707300 PROTEIN"/>
    <property type="match status" value="1"/>
</dbReference>
<dbReference type="SUPFAM" id="SSF81383">
    <property type="entry name" value="F-box domain"/>
    <property type="match status" value="1"/>
</dbReference>
<dbReference type="AlphaFoldDB" id="A0A7J6F752"/>